<reference evidence="1 2" key="1">
    <citation type="submission" date="2019-09" db="EMBL/GenBank/DDBJ databases">
        <title>Actinomadura physcomitrii sp. nov., a novel actinomycete isolated from moss [Physcomitrium sphaericum (Ludw) Fuernr].</title>
        <authorList>
            <person name="Zhuang X."/>
            <person name="Liu C."/>
        </authorList>
    </citation>
    <scope>NUCLEOTIDE SEQUENCE [LARGE SCALE GENOMIC DNA]</scope>
    <source>
        <strain evidence="1 2">HMC1</strain>
    </source>
</reference>
<gene>
    <name evidence="1" type="ORF">F8566_30150</name>
</gene>
<protein>
    <submittedName>
        <fullName evidence="1">Uncharacterized protein</fullName>
    </submittedName>
</protein>
<name>A0A6H9YVX6_9ACTN</name>
<proteinExistence type="predicted"/>
<dbReference type="OrthoDB" id="4217966at2"/>
<dbReference type="Proteomes" id="UP000468735">
    <property type="component" value="Unassembled WGS sequence"/>
</dbReference>
<accession>A0A6H9YVX6</accession>
<keyword evidence="2" id="KW-1185">Reference proteome</keyword>
<evidence type="ECO:0000313" key="2">
    <source>
        <dbReference type="Proteomes" id="UP000468735"/>
    </source>
</evidence>
<comment type="caution">
    <text evidence="1">The sequence shown here is derived from an EMBL/GenBank/DDBJ whole genome shotgun (WGS) entry which is preliminary data.</text>
</comment>
<sequence>MGAARPFTLIAYGYDLGGFESRTWKVTETNQHGHLDVPWLVDDEFEACSAAHLENVTGRRLDELGVEFLCYGTSLLNHDWVLAAAGDYVVTEQERHALKEQQCDAWDDALARVLPLLGFTPLQPAPAWLELAAWL</sequence>
<dbReference type="RefSeq" id="WP_151565224.1">
    <property type="nucleotide sequence ID" value="NZ_WBMT01000015.1"/>
</dbReference>
<organism evidence="1 2">
    <name type="scientific">Actinomadura rudentiformis</name>
    <dbReference type="NCBI Taxonomy" id="359158"/>
    <lineage>
        <taxon>Bacteria</taxon>
        <taxon>Bacillati</taxon>
        <taxon>Actinomycetota</taxon>
        <taxon>Actinomycetes</taxon>
        <taxon>Streptosporangiales</taxon>
        <taxon>Thermomonosporaceae</taxon>
        <taxon>Actinomadura</taxon>
    </lineage>
</organism>
<evidence type="ECO:0000313" key="1">
    <source>
        <dbReference type="EMBL" id="KAB2344856.1"/>
    </source>
</evidence>
<dbReference type="AlphaFoldDB" id="A0A6H9YVX6"/>
<dbReference type="EMBL" id="WBMT01000015">
    <property type="protein sequence ID" value="KAB2344856.1"/>
    <property type="molecule type" value="Genomic_DNA"/>
</dbReference>